<gene>
    <name evidence="2" type="ORF">SAMN06265373_107186</name>
</gene>
<dbReference type="EMBL" id="FXTY01000007">
    <property type="protein sequence ID" value="SMP31018.1"/>
    <property type="molecule type" value="Genomic_DNA"/>
</dbReference>
<evidence type="ECO:0000256" key="1">
    <source>
        <dbReference type="SAM" id="MobiDB-lite"/>
    </source>
</evidence>
<dbReference type="Gene3D" id="3.40.50.300">
    <property type="entry name" value="P-loop containing nucleotide triphosphate hydrolases"/>
    <property type="match status" value="1"/>
</dbReference>
<feature type="region of interest" description="Disordered" evidence="1">
    <location>
        <begin position="275"/>
        <end position="296"/>
    </location>
</feature>
<name>A0ABY1PEM2_9RHOB</name>
<sequence>MRTQPDQIVGQLHSVLSSGQVPRRQKDLGAEILSHLSQAVRVVVLGRPGSGKTSLINMMLGQEVVHAHKAVDVVEVVYGVAARVTAHLSDGTTHTFAGHSLDGQDCGDIQRLTYEVPLESLKTLAFCEVAQPNDVPHQQALLETALQEGQVLVWCSEGFDQVERTIWQSVPDAIKDHSFLALTKADRQIMKGDLGAQIAALEETAAQEFLGLHPIATLHALKARAGGEAQAALWQASGGQELVAAVEAQVRKGRAADLDQARVLLAQLGEVVEASTQESVQTPAHQTSPSSASTTDTQAALLDQLQAHLQSAAQEMLSDLDDGKIPNSEGLLTRCASTVRALTSLLAADAGQEMDATGLLEDAQDGEETLMLLQVEQSPSAAEDAVILLLQLRKEIGARAQA</sequence>
<dbReference type="Proteomes" id="UP001157961">
    <property type="component" value="Unassembled WGS sequence"/>
</dbReference>
<organism evidence="2 3">
    <name type="scientific">Shimia sagamensis</name>
    <dbReference type="NCBI Taxonomy" id="1566352"/>
    <lineage>
        <taxon>Bacteria</taxon>
        <taxon>Pseudomonadati</taxon>
        <taxon>Pseudomonadota</taxon>
        <taxon>Alphaproteobacteria</taxon>
        <taxon>Rhodobacterales</taxon>
        <taxon>Roseobacteraceae</taxon>
    </lineage>
</organism>
<reference evidence="2 3" key="1">
    <citation type="submission" date="2017-05" db="EMBL/GenBank/DDBJ databases">
        <authorList>
            <person name="Varghese N."/>
            <person name="Submissions S."/>
        </authorList>
    </citation>
    <scope>NUCLEOTIDE SEQUENCE [LARGE SCALE GENOMIC DNA]</scope>
    <source>
        <strain evidence="2 3">DSM 29734</strain>
    </source>
</reference>
<proteinExistence type="predicted"/>
<dbReference type="InterPro" id="IPR027417">
    <property type="entry name" value="P-loop_NTPase"/>
</dbReference>
<keyword evidence="3" id="KW-1185">Reference proteome</keyword>
<comment type="caution">
    <text evidence="2">The sequence shown here is derived from an EMBL/GenBank/DDBJ whole genome shotgun (WGS) entry which is preliminary data.</text>
</comment>
<evidence type="ECO:0008006" key="4">
    <source>
        <dbReference type="Google" id="ProtNLM"/>
    </source>
</evidence>
<dbReference type="RefSeq" id="WP_283427285.1">
    <property type="nucleotide sequence ID" value="NZ_FXTY01000007.1"/>
</dbReference>
<dbReference type="SUPFAM" id="SSF52540">
    <property type="entry name" value="P-loop containing nucleoside triphosphate hydrolases"/>
    <property type="match status" value="1"/>
</dbReference>
<evidence type="ECO:0000313" key="3">
    <source>
        <dbReference type="Proteomes" id="UP001157961"/>
    </source>
</evidence>
<accession>A0ABY1PEM2</accession>
<protein>
    <recommendedName>
        <fullName evidence="4">G domain-containing protein</fullName>
    </recommendedName>
</protein>
<evidence type="ECO:0000313" key="2">
    <source>
        <dbReference type="EMBL" id="SMP31018.1"/>
    </source>
</evidence>